<evidence type="ECO:0000256" key="2">
    <source>
        <dbReference type="SAM" id="Phobius"/>
    </source>
</evidence>
<gene>
    <name evidence="3" type="ORF">Kpho02_07510</name>
</gene>
<evidence type="ECO:0000313" key="4">
    <source>
        <dbReference type="Proteomes" id="UP001165041"/>
    </source>
</evidence>
<dbReference type="RefSeq" id="WP_285733539.1">
    <property type="nucleotide sequence ID" value="NZ_BSSA01000002.1"/>
</dbReference>
<proteinExistence type="predicted"/>
<name>A0A9W6Q2D4_9ACTN</name>
<evidence type="ECO:0000313" key="3">
    <source>
        <dbReference type="EMBL" id="GLW68452.1"/>
    </source>
</evidence>
<keyword evidence="2" id="KW-1133">Transmembrane helix</keyword>
<comment type="caution">
    <text evidence="3">The sequence shown here is derived from an EMBL/GenBank/DDBJ whole genome shotgun (WGS) entry which is preliminary data.</text>
</comment>
<feature type="region of interest" description="Disordered" evidence="1">
    <location>
        <begin position="381"/>
        <end position="417"/>
    </location>
</feature>
<sequence>MARRLDVLATQATRNRPGGELDSRERFLSRLREAKWSLLEIIVLAVILSLSINILSSLIFDLAGRRFFYFASIGTITLCLAYSTIRQTKDRQFDGRIGASFIIGPENRPIDLRGYRFSEKFSSLIVSAFSENPALARQWDREPVSSMLELTDEGVRLVDNSGAKLTRELVEYMTLERMATHLTDYFNQAGIPENLLVTRGRADIPDVLLSNRFMELFSRDRSDRPDFPEEGGPANTRTVTAWSRSGGYYSRFGLPLPHKSTVTRGNDGSLRISCPAFKASISVGFYGTNEYIPFDLLKYQAGNPDPRRIKCYSVSLIVKVSANRSFILGGRGWNNHLWVESFIDSLREEFDVEAYIKRINWPMVSAILHGIDCQAQVVNSELATEQEDAPDSEEASSAPGVDVSGAEGSQSASEAGE</sequence>
<dbReference type="EMBL" id="BSSA01000002">
    <property type="protein sequence ID" value="GLW68452.1"/>
    <property type="molecule type" value="Genomic_DNA"/>
</dbReference>
<protein>
    <submittedName>
        <fullName evidence="3">Uncharacterized protein</fullName>
    </submittedName>
</protein>
<keyword evidence="2" id="KW-0812">Transmembrane</keyword>
<keyword evidence="2" id="KW-0472">Membrane</keyword>
<dbReference type="Proteomes" id="UP001165041">
    <property type="component" value="Unassembled WGS sequence"/>
</dbReference>
<feature type="compositionally biased region" description="Low complexity" evidence="1">
    <location>
        <begin position="404"/>
        <end position="417"/>
    </location>
</feature>
<dbReference type="AlphaFoldDB" id="A0A9W6Q2D4"/>
<feature type="transmembrane region" description="Helical" evidence="2">
    <location>
        <begin position="36"/>
        <end position="60"/>
    </location>
</feature>
<reference evidence="3" key="1">
    <citation type="submission" date="2023-02" db="EMBL/GenBank/DDBJ databases">
        <title>Kitasatospora phosalacinea NBRC 14627.</title>
        <authorList>
            <person name="Ichikawa N."/>
            <person name="Sato H."/>
            <person name="Tonouchi N."/>
        </authorList>
    </citation>
    <scope>NUCLEOTIDE SEQUENCE</scope>
    <source>
        <strain evidence="3">NBRC 14627</strain>
    </source>
</reference>
<feature type="compositionally biased region" description="Acidic residues" evidence="1">
    <location>
        <begin position="384"/>
        <end position="394"/>
    </location>
</feature>
<organism evidence="3 4">
    <name type="scientific">Kitasatospora phosalacinea</name>
    <dbReference type="NCBI Taxonomy" id="2065"/>
    <lineage>
        <taxon>Bacteria</taxon>
        <taxon>Bacillati</taxon>
        <taxon>Actinomycetota</taxon>
        <taxon>Actinomycetes</taxon>
        <taxon>Kitasatosporales</taxon>
        <taxon>Streptomycetaceae</taxon>
        <taxon>Kitasatospora</taxon>
    </lineage>
</organism>
<accession>A0A9W6Q2D4</accession>
<feature type="transmembrane region" description="Helical" evidence="2">
    <location>
        <begin position="66"/>
        <end position="85"/>
    </location>
</feature>
<evidence type="ECO:0000256" key="1">
    <source>
        <dbReference type="SAM" id="MobiDB-lite"/>
    </source>
</evidence>